<name>A0A7J9LQ43_GOSSC</name>
<proteinExistence type="predicted"/>
<keyword evidence="2" id="KW-1185">Reference proteome</keyword>
<dbReference type="OrthoDB" id="10584628at2759"/>
<accession>A0A7J9LQ43</accession>
<comment type="caution">
    <text evidence="1">The sequence shown here is derived from an EMBL/GenBank/DDBJ whole genome shotgun (WGS) entry which is preliminary data.</text>
</comment>
<gene>
    <name evidence="1" type="ORF">Goshw_022389</name>
</gene>
<dbReference type="AlphaFoldDB" id="A0A7J9LQ43"/>
<sequence>MSNIVDNNLCKAFNSNIVEFRFKSIITILEEIRVNIMTRIVAKRNQWSSWKYNYGPLIKKKFNDIKKEGVD</sequence>
<dbReference type="Proteomes" id="UP000593576">
    <property type="component" value="Unassembled WGS sequence"/>
</dbReference>
<evidence type="ECO:0000313" key="1">
    <source>
        <dbReference type="EMBL" id="MBA0860905.1"/>
    </source>
</evidence>
<organism evidence="1 2">
    <name type="scientific">Gossypium schwendimanii</name>
    <name type="common">Cotton</name>
    <dbReference type="NCBI Taxonomy" id="34291"/>
    <lineage>
        <taxon>Eukaryota</taxon>
        <taxon>Viridiplantae</taxon>
        <taxon>Streptophyta</taxon>
        <taxon>Embryophyta</taxon>
        <taxon>Tracheophyta</taxon>
        <taxon>Spermatophyta</taxon>
        <taxon>Magnoliopsida</taxon>
        <taxon>eudicotyledons</taxon>
        <taxon>Gunneridae</taxon>
        <taxon>Pentapetalae</taxon>
        <taxon>rosids</taxon>
        <taxon>malvids</taxon>
        <taxon>Malvales</taxon>
        <taxon>Malvaceae</taxon>
        <taxon>Malvoideae</taxon>
        <taxon>Gossypium</taxon>
    </lineage>
</organism>
<dbReference type="EMBL" id="JABFAF010000007">
    <property type="protein sequence ID" value="MBA0860905.1"/>
    <property type="molecule type" value="Genomic_DNA"/>
</dbReference>
<protein>
    <submittedName>
        <fullName evidence="1">Uncharacterized protein</fullName>
    </submittedName>
</protein>
<reference evidence="1 2" key="1">
    <citation type="journal article" date="2019" name="Genome Biol. Evol.">
        <title>Insights into the evolution of the New World diploid cottons (Gossypium, subgenus Houzingenia) based on genome sequencing.</title>
        <authorList>
            <person name="Grover C.E."/>
            <person name="Arick M.A. 2nd"/>
            <person name="Thrash A."/>
            <person name="Conover J.L."/>
            <person name="Sanders W.S."/>
            <person name="Peterson D.G."/>
            <person name="Frelichowski J.E."/>
            <person name="Scheffler J.A."/>
            <person name="Scheffler B.E."/>
            <person name="Wendel J.F."/>
        </authorList>
    </citation>
    <scope>NUCLEOTIDE SEQUENCE [LARGE SCALE GENOMIC DNA]</scope>
    <source>
        <strain evidence="1">1</strain>
        <tissue evidence="1">Leaf</tissue>
    </source>
</reference>
<evidence type="ECO:0000313" key="2">
    <source>
        <dbReference type="Proteomes" id="UP000593576"/>
    </source>
</evidence>